<feature type="chain" id="PRO_5041932946" evidence="2">
    <location>
        <begin position="20"/>
        <end position="114"/>
    </location>
</feature>
<proteinExistence type="predicted"/>
<feature type="compositionally biased region" description="Polar residues" evidence="1">
    <location>
        <begin position="102"/>
        <end position="114"/>
    </location>
</feature>
<accession>A0AAE1K9K1</accession>
<protein>
    <submittedName>
        <fullName evidence="3">Uncharacterized protein</fullName>
    </submittedName>
</protein>
<evidence type="ECO:0000313" key="3">
    <source>
        <dbReference type="EMBL" id="KAK4267710.1"/>
    </source>
</evidence>
<keyword evidence="4" id="KW-1185">Reference proteome</keyword>
<feature type="compositionally biased region" description="Basic and acidic residues" evidence="1">
    <location>
        <begin position="87"/>
        <end position="101"/>
    </location>
</feature>
<dbReference type="Proteomes" id="UP001293593">
    <property type="component" value="Unassembled WGS sequence"/>
</dbReference>
<organism evidence="3 4">
    <name type="scientific">Acacia crassicarpa</name>
    <name type="common">northern wattle</name>
    <dbReference type="NCBI Taxonomy" id="499986"/>
    <lineage>
        <taxon>Eukaryota</taxon>
        <taxon>Viridiplantae</taxon>
        <taxon>Streptophyta</taxon>
        <taxon>Embryophyta</taxon>
        <taxon>Tracheophyta</taxon>
        <taxon>Spermatophyta</taxon>
        <taxon>Magnoliopsida</taxon>
        <taxon>eudicotyledons</taxon>
        <taxon>Gunneridae</taxon>
        <taxon>Pentapetalae</taxon>
        <taxon>rosids</taxon>
        <taxon>fabids</taxon>
        <taxon>Fabales</taxon>
        <taxon>Fabaceae</taxon>
        <taxon>Caesalpinioideae</taxon>
        <taxon>mimosoid clade</taxon>
        <taxon>Acacieae</taxon>
        <taxon>Acacia</taxon>
    </lineage>
</organism>
<keyword evidence="2" id="KW-0732">Signal</keyword>
<name>A0AAE1K9K1_9FABA</name>
<reference evidence="3" key="1">
    <citation type="submission" date="2023-10" db="EMBL/GenBank/DDBJ databases">
        <title>Chromosome-level genome of the transformable northern wattle, Acacia crassicarpa.</title>
        <authorList>
            <person name="Massaro I."/>
            <person name="Sinha N.R."/>
            <person name="Poethig S."/>
            <person name="Leichty A.R."/>
        </authorList>
    </citation>
    <scope>NUCLEOTIDE SEQUENCE</scope>
    <source>
        <strain evidence="3">Acra3RX</strain>
        <tissue evidence="3">Leaf</tissue>
    </source>
</reference>
<sequence length="114" mass="12946">MDKETAVLIVCMLLGLCFSFTVTNRDEGEDQKQNTTVATSYWLWQKLRSFYSLYSKIGSPATWQWKMLKEAYSHFISPHLGFSKGGDEGLRAAKSGNEKKTSSSNQDSQHQNEL</sequence>
<feature type="region of interest" description="Disordered" evidence="1">
    <location>
        <begin position="87"/>
        <end position="114"/>
    </location>
</feature>
<gene>
    <name evidence="3" type="ORF">QN277_024455</name>
</gene>
<comment type="caution">
    <text evidence="3">The sequence shown here is derived from an EMBL/GenBank/DDBJ whole genome shotgun (WGS) entry which is preliminary data.</text>
</comment>
<dbReference type="EMBL" id="JAWXYG010000007">
    <property type="protein sequence ID" value="KAK4267710.1"/>
    <property type="molecule type" value="Genomic_DNA"/>
</dbReference>
<feature type="signal peptide" evidence="2">
    <location>
        <begin position="1"/>
        <end position="19"/>
    </location>
</feature>
<evidence type="ECO:0000256" key="2">
    <source>
        <dbReference type="SAM" id="SignalP"/>
    </source>
</evidence>
<dbReference type="AlphaFoldDB" id="A0AAE1K9K1"/>
<evidence type="ECO:0000256" key="1">
    <source>
        <dbReference type="SAM" id="MobiDB-lite"/>
    </source>
</evidence>
<evidence type="ECO:0000313" key="4">
    <source>
        <dbReference type="Proteomes" id="UP001293593"/>
    </source>
</evidence>